<dbReference type="SUPFAM" id="SSF47413">
    <property type="entry name" value="lambda repressor-like DNA-binding domains"/>
    <property type="match status" value="1"/>
</dbReference>
<dbReference type="AlphaFoldDB" id="A0A7T0BY81"/>
<protein>
    <submittedName>
        <fullName evidence="3">Helix-turn-helix domain-containing protein</fullName>
    </submittedName>
</protein>
<feature type="compositionally biased region" description="Basic and acidic residues" evidence="1">
    <location>
        <begin position="156"/>
        <end position="167"/>
    </location>
</feature>
<accession>A0A7T0BY81</accession>
<dbReference type="InterPro" id="IPR010982">
    <property type="entry name" value="Lambda_DNA-bd_dom_sf"/>
</dbReference>
<dbReference type="Proteomes" id="UP000594688">
    <property type="component" value="Chromosome"/>
</dbReference>
<dbReference type="KEGG" id="nli:G3M70_14955"/>
<dbReference type="Gene3D" id="1.10.260.40">
    <property type="entry name" value="lambda repressor-like DNA-binding domains"/>
    <property type="match status" value="1"/>
</dbReference>
<sequence length="216" mass="24405">MSILSKNIRTIRKELKCTQGAMAEILKVGFRTYVRYEAGERDASVGTLVKLSRLGNISLERLLTQEMTPYQLSPMLADRLDYPKPEIKSFDMKRGIVRFKNPATESIIAMDSEEMKLLALFRKLPEPQQEAFLNNIGKKYRVSGSGKRTGSWSTTTRDKKNMKEQAKVLEQAGAIKPDTKPSPGKPGRKKLNRKSLKEKISKLKSVTRSVRKTTVG</sequence>
<dbReference type="InterPro" id="IPR001387">
    <property type="entry name" value="Cro/C1-type_HTH"/>
</dbReference>
<evidence type="ECO:0000313" key="3">
    <source>
        <dbReference type="EMBL" id="QPJ63103.1"/>
    </source>
</evidence>
<feature type="compositionally biased region" description="Polar residues" evidence="1">
    <location>
        <begin position="146"/>
        <end position="155"/>
    </location>
</feature>
<feature type="region of interest" description="Disordered" evidence="1">
    <location>
        <begin position="143"/>
        <end position="216"/>
    </location>
</feature>
<dbReference type="CDD" id="cd00093">
    <property type="entry name" value="HTH_XRE"/>
    <property type="match status" value="1"/>
</dbReference>
<reference evidence="3 4" key="1">
    <citation type="submission" date="2020-02" db="EMBL/GenBank/DDBJ databases">
        <title>Genomic and physiological characterization of two novel Nitrospinaceae genera.</title>
        <authorList>
            <person name="Mueller A.J."/>
            <person name="Jung M.-Y."/>
            <person name="Strachan C.R."/>
            <person name="Herbold C.W."/>
            <person name="Kirkegaard R.H."/>
            <person name="Daims H."/>
        </authorList>
    </citation>
    <scope>NUCLEOTIDE SEQUENCE [LARGE SCALE GENOMIC DNA]</scope>
    <source>
        <strain evidence="3">EB</strain>
    </source>
</reference>
<proteinExistence type="predicted"/>
<organism evidence="3 4">
    <name type="scientific">Candidatus Nitronauta litoralis</name>
    <dbReference type="NCBI Taxonomy" id="2705533"/>
    <lineage>
        <taxon>Bacteria</taxon>
        <taxon>Pseudomonadati</taxon>
        <taxon>Nitrospinota/Tectimicrobiota group</taxon>
        <taxon>Nitrospinota</taxon>
        <taxon>Nitrospinia</taxon>
        <taxon>Nitrospinales</taxon>
        <taxon>Nitrospinaceae</taxon>
        <taxon>Candidatus Nitronauta</taxon>
    </lineage>
</organism>
<dbReference type="PROSITE" id="PS50943">
    <property type="entry name" value="HTH_CROC1"/>
    <property type="match status" value="1"/>
</dbReference>
<dbReference type="GO" id="GO:0003677">
    <property type="term" value="F:DNA binding"/>
    <property type="evidence" value="ECO:0007669"/>
    <property type="project" value="InterPro"/>
</dbReference>
<evidence type="ECO:0000313" key="4">
    <source>
        <dbReference type="Proteomes" id="UP000594688"/>
    </source>
</evidence>
<dbReference type="Pfam" id="PF01381">
    <property type="entry name" value="HTH_3"/>
    <property type="match status" value="1"/>
</dbReference>
<name>A0A7T0BY81_9BACT</name>
<dbReference type="SMART" id="SM00530">
    <property type="entry name" value="HTH_XRE"/>
    <property type="match status" value="1"/>
</dbReference>
<gene>
    <name evidence="3" type="ORF">G3M70_14955</name>
</gene>
<dbReference type="EMBL" id="CP048685">
    <property type="protein sequence ID" value="QPJ63103.1"/>
    <property type="molecule type" value="Genomic_DNA"/>
</dbReference>
<evidence type="ECO:0000256" key="1">
    <source>
        <dbReference type="SAM" id="MobiDB-lite"/>
    </source>
</evidence>
<evidence type="ECO:0000259" key="2">
    <source>
        <dbReference type="PROSITE" id="PS50943"/>
    </source>
</evidence>
<feature type="domain" description="HTH cro/C1-type" evidence="2">
    <location>
        <begin position="8"/>
        <end position="62"/>
    </location>
</feature>